<feature type="repeat" description="ANK" evidence="1">
    <location>
        <begin position="68"/>
        <end position="100"/>
    </location>
</feature>
<dbReference type="Proteomes" id="UP000236290">
    <property type="component" value="Unassembled WGS sequence"/>
</dbReference>
<dbReference type="EMBL" id="MTYI01000163">
    <property type="protein sequence ID" value="PNP50224.1"/>
    <property type="molecule type" value="Genomic_DNA"/>
</dbReference>
<dbReference type="Pfam" id="PF12796">
    <property type="entry name" value="Ank_2"/>
    <property type="match status" value="1"/>
</dbReference>
<keyword evidence="1" id="KW-0040">ANK repeat</keyword>
<proteinExistence type="predicted"/>
<sequence>MAGVAMTGTENMVQRALETTNLASDLEITGPDGKSLLSLALQKNQDDDAVDLLIAHWPAAVLDKAYAEGRSPLSYAVQRVTSQATRALLEAGVNTNTVDRYGTTPLSYAAQRGHPDTVCLLLAADETLINIPGHDDSTPLIQAGRRLNIPVMSVLLEVPDINILPLKGRGHSFLCHLMVSHSLSESKYRSKDESEDGLERELDGVIDRIHHLFRLHVLAVRASMHSPFICAIGQYNYPSFRRVMSAYRPGTADWDNYVEDRRMAFVAFMSKLQRFAILSNYFHPGLDFSQCITTTGILELLGESNYGEDYDNRDYQRLCLRALQLYVNET</sequence>
<dbReference type="InterPro" id="IPR036770">
    <property type="entry name" value="Ankyrin_rpt-contain_sf"/>
</dbReference>
<dbReference type="PROSITE" id="PS50297">
    <property type="entry name" value="ANK_REP_REGION"/>
    <property type="match status" value="1"/>
</dbReference>
<dbReference type="Gene3D" id="1.25.40.20">
    <property type="entry name" value="Ankyrin repeat-containing domain"/>
    <property type="match status" value="1"/>
</dbReference>
<reference evidence="2 3" key="1">
    <citation type="submission" date="2017-02" db="EMBL/GenBank/DDBJ databases">
        <title>Genomes of Trichoderma spp. with biocontrol activity.</title>
        <authorList>
            <person name="Gardiner D."/>
            <person name="Kazan K."/>
            <person name="Vos C."/>
            <person name="Harvey P."/>
        </authorList>
    </citation>
    <scope>NUCLEOTIDE SEQUENCE [LARGE SCALE GENOMIC DNA]</scope>
    <source>
        <strain evidence="2 3">Tr1</strain>
    </source>
</reference>
<evidence type="ECO:0000313" key="2">
    <source>
        <dbReference type="EMBL" id="PNP50224.1"/>
    </source>
</evidence>
<evidence type="ECO:0000256" key="1">
    <source>
        <dbReference type="PROSITE-ProRule" id="PRU00023"/>
    </source>
</evidence>
<accession>A0A2K0TXJ9</accession>
<protein>
    <submittedName>
        <fullName evidence="2">Uncharacterized protein</fullName>
    </submittedName>
</protein>
<comment type="caution">
    <text evidence="2">The sequence shown here is derived from an EMBL/GenBank/DDBJ whole genome shotgun (WGS) entry which is preliminary data.</text>
</comment>
<dbReference type="InterPro" id="IPR002110">
    <property type="entry name" value="Ankyrin_rpt"/>
</dbReference>
<organism evidence="2 3">
    <name type="scientific">Trichoderma harzianum</name>
    <name type="common">Hypocrea lixii</name>
    <dbReference type="NCBI Taxonomy" id="5544"/>
    <lineage>
        <taxon>Eukaryota</taxon>
        <taxon>Fungi</taxon>
        <taxon>Dikarya</taxon>
        <taxon>Ascomycota</taxon>
        <taxon>Pezizomycotina</taxon>
        <taxon>Sordariomycetes</taxon>
        <taxon>Hypocreomycetidae</taxon>
        <taxon>Hypocreales</taxon>
        <taxon>Hypocreaceae</taxon>
        <taxon>Trichoderma</taxon>
    </lineage>
</organism>
<dbReference type="SMART" id="SM00248">
    <property type="entry name" value="ANK"/>
    <property type="match status" value="3"/>
</dbReference>
<dbReference type="AlphaFoldDB" id="A0A2K0TXJ9"/>
<dbReference type="SUPFAM" id="SSF48403">
    <property type="entry name" value="Ankyrin repeat"/>
    <property type="match status" value="1"/>
</dbReference>
<dbReference type="PANTHER" id="PTHR24118:SF99">
    <property type="entry name" value="POTE ANKYRIN DOMAIN FAMILY MEMBER 3C-RELATED"/>
    <property type="match status" value="1"/>
</dbReference>
<gene>
    <name evidence="2" type="ORF">THARTR1_09055</name>
</gene>
<dbReference type="PANTHER" id="PTHR24118">
    <property type="entry name" value="POTE ANKYRIN DOMAIN"/>
    <property type="match status" value="1"/>
</dbReference>
<dbReference type="PROSITE" id="PS50088">
    <property type="entry name" value="ANK_REPEAT"/>
    <property type="match status" value="1"/>
</dbReference>
<dbReference type="OrthoDB" id="5242475at2759"/>
<name>A0A2K0TXJ9_TRIHA</name>
<evidence type="ECO:0000313" key="3">
    <source>
        <dbReference type="Proteomes" id="UP000236290"/>
    </source>
</evidence>